<organism evidence="2 3">
    <name type="scientific">Thioalkalivibrio paradoxus ARh 1</name>
    <dbReference type="NCBI Taxonomy" id="713585"/>
    <lineage>
        <taxon>Bacteria</taxon>
        <taxon>Pseudomonadati</taxon>
        <taxon>Pseudomonadota</taxon>
        <taxon>Gammaproteobacteria</taxon>
        <taxon>Chromatiales</taxon>
        <taxon>Ectothiorhodospiraceae</taxon>
        <taxon>Thioalkalivibrio</taxon>
    </lineage>
</organism>
<reference evidence="2 3" key="1">
    <citation type="submission" date="2013-12" db="EMBL/GenBank/DDBJ databases">
        <authorList>
            <consortium name="DOE Joint Genome Institute"/>
            <person name="Muyzer G."/>
            <person name="Huntemann M."/>
            <person name="Han J."/>
            <person name="Chen A."/>
            <person name="Kyrpides N."/>
            <person name="Mavromatis K."/>
            <person name="Markowitz V."/>
            <person name="Palaniappan K."/>
            <person name="Ivanova N."/>
            <person name="Schaumberg A."/>
            <person name="Pati A."/>
            <person name="Liolios K."/>
            <person name="Nordberg H.P."/>
            <person name="Cantor M.N."/>
            <person name="Hua S.X."/>
            <person name="Woyke T."/>
        </authorList>
    </citation>
    <scope>NUCLEOTIDE SEQUENCE [LARGE SCALE GENOMIC DNA]</scope>
    <source>
        <strain evidence="2 3">ARh 1</strain>
    </source>
</reference>
<dbReference type="KEGG" id="tti:THITH_13290"/>
<gene>
    <name evidence="2" type="ORF">THITH_13290</name>
</gene>
<accession>W0DSK8</accession>
<evidence type="ECO:0000256" key="1">
    <source>
        <dbReference type="SAM" id="Phobius"/>
    </source>
</evidence>
<keyword evidence="1" id="KW-0472">Membrane</keyword>
<dbReference type="AlphaFoldDB" id="W0DSK8"/>
<dbReference type="STRING" id="713585.THITH_13290"/>
<evidence type="ECO:0000313" key="2">
    <source>
        <dbReference type="EMBL" id="AHF00233.1"/>
    </source>
</evidence>
<dbReference type="EMBL" id="CP007029">
    <property type="protein sequence ID" value="AHF00233.1"/>
    <property type="molecule type" value="Genomic_DNA"/>
</dbReference>
<proteinExistence type="predicted"/>
<keyword evidence="3" id="KW-1185">Reference proteome</keyword>
<evidence type="ECO:0000313" key="3">
    <source>
        <dbReference type="Proteomes" id="UP000005289"/>
    </source>
</evidence>
<dbReference type="Proteomes" id="UP000005289">
    <property type="component" value="Chromosome"/>
</dbReference>
<keyword evidence="1" id="KW-0812">Transmembrane</keyword>
<sequence length="124" mass="13197">MMTAVVVIAVVVIAVVVIAVVVIAGSVVRGMAVGSGQRRTLGSVPHEVHQIPDVTLVERIPEAWHRTAPDPHAVGEIAVGVMGRVLDQIGDRRVEIMRVGSVSAQRFTVAAHTVFRVQHSALVE</sequence>
<feature type="transmembrane region" description="Helical" evidence="1">
    <location>
        <begin position="6"/>
        <end position="28"/>
    </location>
</feature>
<dbReference type="HOGENOM" id="CLU_2002867_0_0_6"/>
<keyword evidence="1" id="KW-1133">Transmembrane helix</keyword>
<name>W0DSK8_9GAMM</name>
<protein>
    <submittedName>
        <fullName evidence="2">Uncharacterized protein</fullName>
    </submittedName>
</protein>